<protein>
    <submittedName>
        <fullName evidence="1">Uncharacterized protein</fullName>
    </submittedName>
</protein>
<proteinExistence type="predicted"/>
<reference evidence="1" key="1">
    <citation type="journal article" date="2014" name="Front. Microbiol.">
        <title>High frequency of phylogenetically diverse reductive dehalogenase-homologous genes in deep subseafloor sedimentary metagenomes.</title>
        <authorList>
            <person name="Kawai M."/>
            <person name="Futagami T."/>
            <person name="Toyoda A."/>
            <person name="Takaki Y."/>
            <person name="Nishi S."/>
            <person name="Hori S."/>
            <person name="Arai W."/>
            <person name="Tsubouchi T."/>
            <person name="Morono Y."/>
            <person name="Uchiyama I."/>
            <person name="Ito T."/>
            <person name="Fujiyama A."/>
            <person name="Inagaki F."/>
            <person name="Takami H."/>
        </authorList>
    </citation>
    <scope>NUCLEOTIDE SEQUENCE</scope>
    <source>
        <strain evidence="1">Expedition CK06-06</strain>
    </source>
</reference>
<name>X1E857_9ZZZZ</name>
<dbReference type="AlphaFoldDB" id="X1E857"/>
<dbReference type="EMBL" id="BARU01002485">
    <property type="protein sequence ID" value="GAH28782.1"/>
    <property type="molecule type" value="Genomic_DNA"/>
</dbReference>
<accession>X1E857</accession>
<gene>
    <name evidence="1" type="ORF">S03H2_05847</name>
</gene>
<comment type="caution">
    <text evidence="1">The sequence shown here is derived from an EMBL/GenBank/DDBJ whole genome shotgun (WGS) entry which is preliminary data.</text>
</comment>
<evidence type="ECO:0000313" key="1">
    <source>
        <dbReference type="EMBL" id="GAH28782.1"/>
    </source>
</evidence>
<organism evidence="1">
    <name type="scientific">marine sediment metagenome</name>
    <dbReference type="NCBI Taxonomy" id="412755"/>
    <lineage>
        <taxon>unclassified sequences</taxon>
        <taxon>metagenomes</taxon>
        <taxon>ecological metagenomes</taxon>
    </lineage>
</organism>
<sequence>MTEIIITNQPQSQSEPITMSHEEAIGILSDECHRGCVTFNSAHRCALRMAIVALIAERLNL</sequence>